<dbReference type="PROSITE" id="PS51257">
    <property type="entry name" value="PROKAR_LIPOPROTEIN"/>
    <property type="match status" value="1"/>
</dbReference>
<evidence type="ECO:0000256" key="4">
    <source>
        <dbReference type="ARBA" id="ARBA00022989"/>
    </source>
</evidence>
<feature type="transmembrane region" description="Helical" evidence="6">
    <location>
        <begin position="169"/>
        <end position="189"/>
    </location>
</feature>
<feature type="transmembrane region" description="Helical" evidence="6">
    <location>
        <begin position="327"/>
        <end position="347"/>
    </location>
</feature>
<feature type="transmembrane region" description="Helical" evidence="6">
    <location>
        <begin position="295"/>
        <end position="315"/>
    </location>
</feature>
<feature type="transmembrane region" description="Helical" evidence="6">
    <location>
        <begin position="141"/>
        <end position="163"/>
    </location>
</feature>
<keyword evidence="3 6" id="KW-0812">Transmembrane</keyword>
<evidence type="ECO:0000256" key="1">
    <source>
        <dbReference type="ARBA" id="ARBA00004651"/>
    </source>
</evidence>
<dbReference type="PANTHER" id="PTHR30250:SF11">
    <property type="entry name" value="O-ANTIGEN TRANSPORTER-RELATED"/>
    <property type="match status" value="1"/>
</dbReference>
<reference evidence="7" key="1">
    <citation type="submission" date="2022-05" db="EMBL/GenBank/DDBJ databases">
        <title>Expanded diversity of anoxic marine methylotrophy in a Black Sea sulfate reducing microorganism.</title>
        <authorList>
            <person name="Fischer P.Q."/>
            <person name="Stams A.J.M."/>
            <person name="Villanueva L."/>
            <person name="Sousa D.Z."/>
        </authorList>
    </citation>
    <scope>NUCLEOTIDE SEQUENCE</scope>
    <source>
        <strain evidence="7">P130</strain>
    </source>
</reference>
<keyword evidence="4 6" id="KW-1133">Transmembrane helix</keyword>
<evidence type="ECO:0000256" key="2">
    <source>
        <dbReference type="ARBA" id="ARBA00022475"/>
    </source>
</evidence>
<evidence type="ECO:0000313" key="7">
    <source>
        <dbReference type="EMBL" id="MDO0824278.1"/>
    </source>
</evidence>
<feature type="transmembrane region" description="Helical" evidence="6">
    <location>
        <begin position="411"/>
        <end position="427"/>
    </location>
</feature>
<dbReference type="EMBL" id="JAMJEV010000013">
    <property type="protein sequence ID" value="MDO0824278.1"/>
    <property type="molecule type" value="Genomic_DNA"/>
</dbReference>
<feature type="transmembrane region" description="Helical" evidence="6">
    <location>
        <begin position="233"/>
        <end position="251"/>
    </location>
</feature>
<dbReference type="RefSeq" id="WP_302049253.1">
    <property type="nucleotide sequence ID" value="NZ_JAMJEV010000013.1"/>
</dbReference>
<protein>
    <submittedName>
        <fullName evidence="7">Oligosaccharide flippase family protein</fullName>
    </submittedName>
</protein>
<keyword evidence="2" id="KW-1003">Cell membrane</keyword>
<dbReference type="PANTHER" id="PTHR30250">
    <property type="entry name" value="PST FAMILY PREDICTED COLANIC ACID TRANSPORTER"/>
    <property type="match status" value="1"/>
</dbReference>
<organism evidence="7 8">
    <name type="scientific">Desulfosporosinus nitroreducens</name>
    <dbReference type="NCBI Taxonomy" id="2018668"/>
    <lineage>
        <taxon>Bacteria</taxon>
        <taxon>Bacillati</taxon>
        <taxon>Bacillota</taxon>
        <taxon>Clostridia</taxon>
        <taxon>Eubacteriales</taxon>
        <taxon>Desulfitobacteriaceae</taxon>
        <taxon>Desulfosporosinus</taxon>
    </lineage>
</organism>
<comment type="caution">
    <text evidence="7">The sequence shown here is derived from an EMBL/GenBank/DDBJ whole genome shotgun (WGS) entry which is preliminary data.</text>
</comment>
<keyword evidence="8" id="KW-1185">Reference proteome</keyword>
<proteinExistence type="predicted"/>
<feature type="transmembrane region" description="Helical" evidence="6">
    <location>
        <begin position="354"/>
        <end position="371"/>
    </location>
</feature>
<sequence>MSREGKLVKNTAILAIGTFFPKLAAFIILPILTACLTKDEYGTYDLILTLVSLILPAVTLQIQSAAFRFLIDVRHDEDEIKKIITNIYGFVIITSLIALCAMYYFLGNQRFEIRLAICSYFFFDLMSNSSRQVIRGLSKNIEYSISAFVSSFGQVVLTIVLVLGLKMGLLGGIIALCFSELLSTVFLFFKGRIYRYIDFRELNMEKIKELLDYSWPMVPNSLSQWVIYASNRLVITFFMGTAANAVFAVAYKIPAILSFAQTTFNMAWQEHASIISKDEDVATYFSSMYKKMFEIVAGCMAVLIGITPIIFKILVRGDYEEAYNQIPILYMGIFFFCLSSFWGGIFVAYRKTKIVGTTTVAAAICNLLIAISTIQWIGLYAASISLLTSYLLLCIIRMIGVQKIIRLNYNWRHITIVIGLLVVQCVICFQKNIILNILNFLFGFIIAVAINKDVIKIMINRGIALINRKMNG</sequence>
<evidence type="ECO:0000256" key="6">
    <source>
        <dbReference type="SAM" id="Phobius"/>
    </source>
</evidence>
<feature type="transmembrane region" description="Helical" evidence="6">
    <location>
        <begin position="12"/>
        <end position="34"/>
    </location>
</feature>
<gene>
    <name evidence="7" type="ORF">M8H41_15655</name>
</gene>
<accession>A0ABT8QSE5</accession>
<evidence type="ECO:0000256" key="5">
    <source>
        <dbReference type="ARBA" id="ARBA00023136"/>
    </source>
</evidence>
<feature type="transmembrane region" description="Helical" evidence="6">
    <location>
        <begin position="433"/>
        <end position="451"/>
    </location>
</feature>
<dbReference type="InterPro" id="IPR002797">
    <property type="entry name" value="Polysacc_synth"/>
</dbReference>
<dbReference type="Pfam" id="PF01943">
    <property type="entry name" value="Polysacc_synt"/>
    <property type="match status" value="1"/>
</dbReference>
<evidence type="ECO:0000313" key="8">
    <source>
        <dbReference type="Proteomes" id="UP001176021"/>
    </source>
</evidence>
<evidence type="ECO:0000256" key="3">
    <source>
        <dbReference type="ARBA" id="ARBA00022692"/>
    </source>
</evidence>
<keyword evidence="5 6" id="KW-0472">Membrane</keyword>
<feature type="transmembrane region" description="Helical" evidence="6">
    <location>
        <begin position="83"/>
        <end position="105"/>
    </location>
</feature>
<feature type="transmembrane region" description="Helical" evidence="6">
    <location>
        <begin position="377"/>
        <end position="399"/>
    </location>
</feature>
<feature type="transmembrane region" description="Helical" evidence="6">
    <location>
        <begin position="46"/>
        <end position="71"/>
    </location>
</feature>
<name>A0ABT8QSE5_9FIRM</name>
<comment type="subcellular location">
    <subcellularLocation>
        <location evidence="1">Cell membrane</location>
        <topology evidence="1">Multi-pass membrane protein</topology>
    </subcellularLocation>
</comment>
<dbReference type="InterPro" id="IPR050833">
    <property type="entry name" value="Poly_Biosynth_Transport"/>
</dbReference>
<dbReference type="Proteomes" id="UP001176021">
    <property type="component" value="Unassembled WGS sequence"/>
</dbReference>